<dbReference type="PANTHER" id="PTHR43793:SF2">
    <property type="entry name" value="BIFUNCTIONAL PROTEIN HLDE"/>
    <property type="match status" value="1"/>
</dbReference>
<dbReference type="NCBIfam" id="TIGR00125">
    <property type="entry name" value="cyt_tran_rel"/>
    <property type="match status" value="1"/>
</dbReference>
<dbReference type="EMBL" id="CP002691">
    <property type="protein sequence ID" value="AEE51380.1"/>
    <property type="molecule type" value="Genomic_DNA"/>
</dbReference>
<keyword evidence="6" id="KW-0119">Carbohydrate metabolism</keyword>
<evidence type="ECO:0000256" key="3">
    <source>
        <dbReference type="ARBA" id="ARBA00022695"/>
    </source>
</evidence>
<evidence type="ECO:0000256" key="1">
    <source>
        <dbReference type="ARBA" id="ARBA00012519"/>
    </source>
</evidence>
<dbReference type="GO" id="GO:0016773">
    <property type="term" value="F:phosphotransferase activity, alcohol group as acceptor"/>
    <property type="evidence" value="ECO:0007669"/>
    <property type="project" value="InterPro"/>
</dbReference>
<dbReference type="STRING" id="760192.Halhy_3525"/>
<dbReference type="InterPro" id="IPR011914">
    <property type="entry name" value="RfaE_dom_II"/>
</dbReference>
<protein>
    <recommendedName>
        <fullName evidence="1">D-glycero-beta-D-manno-heptose 1-phosphate adenylyltransferase</fullName>
        <ecNumber evidence="1">2.7.7.70</ecNumber>
    </recommendedName>
</protein>
<dbReference type="KEGG" id="hhy:Halhy_3525"/>
<keyword evidence="10" id="KW-1185">Reference proteome</keyword>
<dbReference type="AlphaFoldDB" id="F4KWP0"/>
<dbReference type="NCBIfam" id="TIGR02199">
    <property type="entry name" value="rfaE_dom_II"/>
    <property type="match status" value="1"/>
</dbReference>
<dbReference type="Gene3D" id="3.40.50.620">
    <property type="entry name" value="HUPs"/>
    <property type="match status" value="1"/>
</dbReference>
<reference evidence="9 10" key="1">
    <citation type="journal article" date="2011" name="Stand. Genomic Sci.">
        <title>Complete genome sequence of Haliscomenobacter hydrossis type strain (O).</title>
        <authorList>
            <consortium name="US DOE Joint Genome Institute (JGI-PGF)"/>
            <person name="Daligault H."/>
            <person name="Lapidus A."/>
            <person name="Zeytun A."/>
            <person name="Nolan M."/>
            <person name="Lucas S."/>
            <person name="Del Rio T.G."/>
            <person name="Tice H."/>
            <person name="Cheng J.F."/>
            <person name="Tapia R."/>
            <person name="Han C."/>
            <person name="Goodwin L."/>
            <person name="Pitluck S."/>
            <person name="Liolios K."/>
            <person name="Pagani I."/>
            <person name="Ivanova N."/>
            <person name="Huntemann M."/>
            <person name="Mavromatis K."/>
            <person name="Mikhailova N."/>
            <person name="Pati A."/>
            <person name="Chen A."/>
            <person name="Palaniappan K."/>
            <person name="Land M."/>
            <person name="Hauser L."/>
            <person name="Brambilla E.M."/>
            <person name="Rohde M."/>
            <person name="Verbarg S."/>
            <person name="Goker M."/>
            <person name="Bristow J."/>
            <person name="Eisen J.A."/>
            <person name="Markowitz V."/>
            <person name="Hugenholtz P."/>
            <person name="Kyrpides N.C."/>
            <person name="Klenk H.P."/>
            <person name="Woyke T."/>
        </authorList>
    </citation>
    <scope>NUCLEOTIDE SEQUENCE [LARGE SCALE GENOMIC DNA]</scope>
    <source>
        <strain evidence="10">ATCC 27775 / DSM 1100 / LMG 10767 / O</strain>
    </source>
</reference>
<keyword evidence="4" id="KW-0547">Nucleotide-binding</keyword>
<dbReference type="OrthoDB" id="9795543at2"/>
<dbReference type="GO" id="GO:0005524">
    <property type="term" value="F:ATP binding"/>
    <property type="evidence" value="ECO:0007669"/>
    <property type="project" value="UniProtKB-KW"/>
</dbReference>
<evidence type="ECO:0000313" key="10">
    <source>
        <dbReference type="Proteomes" id="UP000008461"/>
    </source>
</evidence>
<dbReference type="PANTHER" id="PTHR43793">
    <property type="entry name" value="FAD SYNTHASE"/>
    <property type="match status" value="1"/>
</dbReference>
<sequence length="164" mass="18211">MSALVQIEAKIHSWESAQAIVQQWQKQGETVVFTNGCFDLLHYGHLHYLAQARDLGQRLVLGLNSAGSVCRLKGPHRPINDERTRSWQMASLAFIDAVVVFEEDTPWELLQVLQPDILVKGGDYAPETIVGAEIVLARGGKVLTLPFIEGYSTTAIEQKIKNSL</sequence>
<evidence type="ECO:0000256" key="7">
    <source>
        <dbReference type="ARBA" id="ARBA00047428"/>
    </source>
</evidence>
<reference key="2">
    <citation type="submission" date="2011-04" db="EMBL/GenBank/DDBJ databases">
        <title>Complete sequence of chromosome of Haliscomenobacter hydrossis DSM 1100.</title>
        <authorList>
            <consortium name="US DOE Joint Genome Institute (JGI-PGF)"/>
            <person name="Lucas S."/>
            <person name="Han J."/>
            <person name="Lapidus A."/>
            <person name="Bruce D."/>
            <person name="Goodwin L."/>
            <person name="Pitluck S."/>
            <person name="Peters L."/>
            <person name="Kyrpides N."/>
            <person name="Mavromatis K."/>
            <person name="Ivanova N."/>
            <person name="Ovchinnikova G."/>
            <person name="Pagani I."/>
            <person name="Daligault H."/>
            <person name="Detter J.C."/>
            <person name="Han C."/>
            <person name="Land M."/>
            <person name="Hauser L."/>
            <person name="Markowitz V."/>
            <person name="Cheng J.-F."/>
            <person name="Hugenholtz P."/>
            <person name="Woyke T."/>
            <person name="Wu D."/>
            <person name="Verbarg S."/>
            <person name="Frueling A."/>
            <person name="Brambilla E."/>
            <person name="Klenk H.-P."/>
            <person name="Eisen J.A."/>
        </authorList>
    </citation>
    <scope>NUCLEOTIDE SEQUENCE</scope>
    <source>
        <strain>DSM 1100</strain>
    </source>
</reference>
<dbReference type="InterPro" id="IPR004821">
    <property type="entry name" value="Cyt_trans-like"/>
</dbReference>
<name>F4KWP0_HALH1</name>
<gene>
    <name evidence="9" type="ordered locus">Halhy_3525</name>
</gene>
<proteinExistence type="predicted"/>
<dbReference type="SUPFAM" id="SSF52374">
    <property type="entry name" value="Nucleotidylyl transferase"/>
    <property type="match status" value="1"/>
</dbReference>
<dbReference type="Pfam" id="PF01467">
    <property type="entry name" value="CTP_transf_like"/>
    <property type="match status" value="1"/>
</dbReference>
<dbReference type="InterPro" id="IPR014729">
    <property type="entry name" value="Rossmann-like_a/b/a_fold"/>
</dbReference>
<feature type="domain" description="Cytidyltransferase-like" evidence="8">
    <location>
        <begin position="33"/>
        <end position="156"/>
    </location>
</feature>
<keyword evidence="5" id="KW-0067">ATP-binding</keyword>
<evidence type="ECO:0000256" key="6">
    <source>
        <dbReference type="ARBA" id="ARBA00023277"/>
    </source>
</evidence>
<evidence type="ECO:0000259" key="8">
    <source>
        <dbReference type="Pfam" id="PF01467"/>
    </source>
</evidence>
<comment type="catalytic activity">
    <reaction evidence="7">
        <text>D-glycero-beta-D-manno-heptose 1-phosphate + ATP + H(+) = ADP-D-glycero-beta-D-manno-heptose + diphosphate</text>
        <dbReference type="Rhea" id="RHEA:27465"/>
        <dbReference type="ChEBI" id="CHEBI:15378"/>
        <dbReference type="ChEBI" id="CHEBI:30616"/>
        <dbReference type="ChEBI" id="CHEBI:33019"/>
        <dbReference type="ChEBI" id="CHEBI:59967"/>
        <dbReference type="ChEBI" id="CHEBI:61593"/>
        <dbReference type="EC" id="2.7.7.70"/>
    </reaction>
</comment>
<dbReference type="RefSeq" id="WP_013765920.1">
    <property type="nucleotide sequence ID" value="NC_015510.1"/>
</dbReference>
<dbReference type="GO" id="GO:0016779">
    <property type="term" value="F:nucleotidyltransferase activity"/>
    <property type="evidence" value="ECO:0007669"/>
    <property type="project" value="UniProtKB-KW"/>
</dbReference>
<dbReference type="HOGENOM" id="CLU_034585_2_0_10"/>
<dbReference type="eggNOG" id="COG0615">
    <property type="taxonomic scope" value="Bacteria"/>
</dbReference>
<keyword evidence="2" id="KW-0808">Transferase</keyword>
<organism evidence="9 10">
    <name type="scientific">Haliscomenobacter hydrossis (strain ATCC 27775 / DSM 1100 / LMG 10767 / O)</name>
    <dbReference type="NCBI Taxonomy" id="760192"/>
    <lineage>
        <taxon>Bacteria</taxon>
        <taxon>Pseudomonadati</taxon>
        <taxon>Bacteroidota</taxon>
        <taxon>Saprospiria</taxon>
        <taxon>Saprospirales</taxon>
        <taxon>Haliscomenobacteraceae</taxon>
        <taxon>Haliscomenobacter</taxon>
    </lineage>
</organism>
<evidence type="ECO:0000256" key="2">
    <source>
        <dbReference type="ARBA" id="ARBA00022679"/>
    </source>
</evidence>
<evidence type="ECO:0000256" key="5">
    <source>
        <dbReference type="ARBA" id="ARBA00022840"/>
    </source>
</evidence>
<dbReference type="Proteomes" id="UP000008461">
    <property type="component" value="Chromosome"/>
</dbReference>
<accession>F4KWP0</accession>
<keyword evidence="3" id="KW-0548">Nucleotidyltransferase</keyword>
<evidence type="ECO:0000256" key="4">
    <source>
        <dbReference type="ARBA" id="ARBA00022741"/>
    </source>
</evidence>
<evidence type="ECO:0000313" key="9">
    <source>
        <dbReference type="EMBL" id="AEE51380.1"/>
    </source>
</evidence>
<dbReference type="InterPro" id="IPR050385">
    <property type="entry name" value="Archaeal_FAD_synthase"/>
</dbReference>
<dbReference type="EC" id="2.7.7.70" evidence="1"/>
<dbReference type="GO" id="GO:0005975">
    <property type="term" value="P:carbohydrate metabolic process"/>
    <property type="evidence" value="ECO:0007669"/>
    <property type="project" value="InterPro"/>
</dbReference>